<dbReference type="EMBL" id="CAKMRJ010004445">
    <property type="protein sequence ID" value="CAH1436822.1"/>
    <property type="molecule type" value="Genomic_DNA"/>
</dbReference>
<dbReference type="Proteomes" id="UP001157418">
    <property type="component" value="Unassembled WGS sequence"/>
</dbReference>
<name>A0AAU9NG23_9ASTR</name>
<evidence type="ECO:0000313" key="3">
    <source>
        <dbReference type="Proteomes" id="UP001157418"/>
    </source>
</evidence>
<sequence length="116" mass="13320">MLICTHVDPESEWLGGRKDAFDDEESEESRVTHIGNRKPCCCLSLDVNFSRNFKKPSVQYTRKLLRAIAARFQRDLHRWLQNVRAGNLNDDMEDTPSTSDQSDSEFTIVQSANESL</sequence>
<feature type="region of interest" description="Disordered" evidence="1">
    <location>
        <begin position="85"/>
        <end position="116"/>
    </location>
</feature>
<evidence type="ECO:0000313" key="2">
    <source>
        <dbReference type="EMBL" id="CAH1436822.1"/>
    </source>
</evidence>
<reference evidence="2 3" key="1">
    <citation type="submission" date="2022-01" db="EMBL/GenBank/DDBJ databases">
        <authorList>
            <person name="Xiong W."/>
            <person name="Schranz E."/>
        </authorList>
    </citation>
    <scope>NUCLEOTIDE SEQUENCE [LARGE SCALE GENOMIC DNA]</scope>
</reference>
<keyword evidence="3" id="KW-1185">Reference proteome</keyword>
<proteinExistence type="predicted"/>
<feature type="compositionally biased region" description="Polar residues" evidence="1">
    <location>
        <begin position="95"/>
        <end position="116"/>
    </location>
</feature>
<comment type="caution">
    <text evidence="2">The sequence shown here is derived from an EMBL/GenBank/DDBJ whole genome shotgun (WGS) entry which is preliminary data.</text>
</comment>
<accession>A0AAU9NG23</accession>
<evidence type="ECO:0000256" key="1">
    <source>
        <dbReference type="SAM" id="MobiDB-lite"/>
    </source>
</evidence>
<gene>
    <name evidence="2" type="ORF">LVIROSA_LOCUS23176</name>
</gene>
<dbReference type="AlphaFoldDB" id="A0AAU9NG23"/>
<protein>
    <submittedName>
        <fullName evidence="2">Uncharacterized protein</fullName>
    </submittedName>
</protein>
<organism evidence="2 3">
    <name type="scientific">Lactuca virosa</name>
    <dbReference type="NCBI Taxonomy" id="75947"/>
    <lineage>
        <taxon>Eukaryota</taxon>
        <taxon>Viridiplantae</taxon>
        <taxon>Streptophyta</taxon>
        <taxon>Embryophyta</taxon>
        <taxon>Tracheophyta</taxon>
        <taxon>Spermatophyta</taxon>
        <taxon>Magnoliopsida</taxon>
        <taxon>eudicotyledons</taxon>
        <taxon>Gunneridae</taxon>
        <taxon>Pentapetalae</taxon>
        <taxon>asterids</taxon>
        <taxon>campanulids</taxon>
        <taxon>Asterales</taxon>
        <taxon>Asteraceae</taxon>
        <taxon>Cichorioideae</taxon>
        <taxon>Cichorieae</taxon>
        <taxon>Lactucinae</taxon>
        <taxon>Lactuca</taxon>
    </lineage>
</organism>